<evidence type="ECO:0000259" key="5">
    <source>
        <dbReference type="PROSITE" id="PS50255"/>
    </source>
</evidence>
<evidence type="ECO:0000313" key="7">
    <source>
        <dbReference type="Proteomes" id="UP000594342"/>
    </source>
</evidence>
<accession>A0A5K0U7T4</accession>
<dbReference type="InterPro" id="IPR005804">
    <property type="entry name" value="FA_desaturase_dom"/>
</dbReference>
<dbReference type="InterPro" id="IPR001199">
    <property type="entry name" value="Cyt_B5-like_heme/steroid-bd"/>
</dbReference>
<keyword evidence="4" id="KW-0472">Membrane</keyword>
<proteinExistence type="predicted"/>
<keyword evidence="3" id="KW-0408">Iron</keyword>
<organism evidence="6 7">
    <name type="scientific">Yasminevirus sp. GU-2018</name>
    <dbReference type="NCBI Taxonomy" id="2420051"/>
    <lineage>
        <taxon>Viruses</taxon>
        <taxon>Varidnaviria</taxon>
        <taxon>Bamfordvirae</taxon>
        <taxon>Nucleocytoviricota</taxon>
        <taxon>Megaviricetes</taxon>
        <taxon>Imitervirales</taxon>
        <taxon>Mimiviridae</taxon>
        <taxon>Klosneuvirinae</taxon>
        <taxon>Yasminevirus</taxon>
        <taxon>Yasminevirus saudimassiliense</taxon>
    </lineage>
</organism>
<keyword evidence="1" id="KW-0349">Heme</keyword>
<evidence type="ECO:0000256" key="2">
    <source>
        <dbReference type="ARBA" id="ARBA00022723"/>
    </source>
</evidence>
<name>A0A5K0U7T4_9VIRU</name>
<dbReference type="GO" id="GO:0046872">
    <property type="term" value="F:metal ion binding"/>
    <property type="evidence" value="ECO:0007669"/>
    <property type="project" value="UniProtKB-KW"/>
</dbReference>
<feature type="domain" description="Cytochrome b5 heme-binding" evidence="5">
    <location>
        <begin position="1"/>
        <end position="71"/>
    </location>
</feature>
<feature type="transmembrane region" description="Helical" evidence="4">
    <location>
        <begin position="148"/>
        <end position="170"/>
    </location>
</feature>
<evidence type="ECO:0000256" key="4">
    <source>
        <dbReference type="SAM" id="Phobius"/>
    </source>
</evidence>
<comment type="caution">
    <text evidence="6">The sequence shown here is derived from an EMBL/GenBank/DDBJ whole genome shotgun (WGS) entry which is preliminary data.</text>
</comment>
<dbReference type="GO" id="GO:0006636">
    <property type="term" value="P:unsaturated fatty acid biosynthetic process"/>
    <property type="evidence" value="ECO:0007669"/>
    <property type="project" value="UniProtKB-ARBA"/>
</dbReference>
<evidence type="ECO:0000256" key="3">
    <source>
        <dbReference type="ARBA" id="ARBA00023004"/>
    </source>
</evidence>
<dbReference type="InterPro" id="IPR018506">
    <property type="entry name" value="Cyt_B5_heme-BS"/>
</dbReference>
<dbReference type="Proteomes" id="UP000594342">
    <property type="component" value="Unassembled WGS sequence"/>
</dbReference>
<evidence type="ECO:0000256" key="1">
    <source>
        <dbReference type="ARBA" id="ARBA00022617"/>
    </source>
</evidence>
<dbReference type="Pfam" id="PF00487">
    <property type="entry name" value="FA_desaturase"/>
    <property type="match status" value="1"/>
</dbReference>
<feature type="transmembrane region" description="Helical" evidence="4">
    <location>
        <begin position="252"/>
        <end position="275"/>
    </location>
</feature>
<dbReference type="InterPro" id="IPR036400">
    <property type="entry name" value="Cyt_B5-like_heme/steroid_sf"/>
</dbReference>
<sequence length="457" mass="52494">MQNPETKRLWKIHGKYYDLTDFMDKHPGGRTVLEACKGLIDSTPLFESYHSVCDMDKIKAIMPKYEVSVSTSVPTIFSMSDVISKSNQGPKYTFNRDGFYSVVTNRVREHFNKNSHHYNSFWLVKSIVQILMYVVAFTTAFWFTDLNFHVRCISAVVAGLMVVGAGFGVMHDASHFAVARSDKINTLLSRTWNGIALWDHQLWLMHHVVRHHSFTGDDNWDPDVLHLRPFVQKTPYDKRSGYISTALNFPRFMTLLVSVVFPGLFVGQCVMYHLMWPLRGRIWRMEFPKYYRRSLYETLLNLVTCVSFVYGGSLTVFLAYIVPLNILYFVGIFPDHDTQKTADNKIKSTDSTDNGLDIDWGEMQVRNSGNFATSNKVFTYFMGGINYQIEHHLFPSVCHVHYPAISSIVKKTCAEFNIPYVEYDSVVSAVNECLTHMLNVSDTSRALNKNKLAHKTN</sequence>
<dbReference type="EMBL" id="UPSH01000001">
    <property type="protein sequence ID" value="VBB18109.1"/>
    <property type="molecule type" value="Genomic_DNA"/>
</dbReference>
<keyword evidence="4" id="KW-1133">Transmembrane helix</keyword>
<dbReference type="Gene3D" id="3.10.120.10">
    <property type="entry name" value="Cytochrome b5-like heme/steroid binding domain"/>
    <property type="match status" value="1"/>
</dbReference>
<keyword evidence="4" id="KW-0812">Transmembrane</keyword>
<protein>
    <submittedName>
        <fullName evidence="6">Cytochrome b5-like heme/steroid binding domain</fullName>
    </submittedName>
</protein>
<dbReference type="CDD" id="cd03506">
    <property type="entry name" value="Delta6-FADS-like"/>
    <property type="match status" value="1"/>
</dbReference>
<reference evidence="6 7" key="1">
    <citation type="submission" date="2018-10" db="EMBL/GenBank/DDBJ databases">
        <authorList>
            <consortium name="IHU Genomes"/>
        </authorList>
    </citation>
    <scope>NUCLEOTIDE SEQUENCE [LARGE SCALE GENOMIC DNA]</scope>
    <source>
        <strain evidence="6 7">A1</strain>
    </source>
</reference>
<dbReference type="PROSITE" id="PS00191">
    <property type="entry name" value="CYTOCHROME_B5_1"/>
    <property type="match status" value="1"/>
</dbReference>
<feature type="transmembrane region" description="Helical" evidence="4">
    <location>
        <begin position="122"/>
        <end position="142"/>
    </location>
</feature>
<feature type="transmembrane region" description="Helical" evidence="4">
    <location>
        <begin position="295"/>
        <end position="322"/>
    </location>
</feature>
<dbReference type="PANTHER" id="PTHR19353:SF19">
    <property type="entry name" value="DELTA(5) FATTY ACID DESATURASE C-RELATED"/>
    <property type="match status" value="1"/>
</dbReference>
<dbReference type="InterPro" id="IPR012171">
    <property type="entry name" value="Fatty_acid_desaturase"/>
</dbReference>
<dbReference type="GO" id="GO:0016020">
    <property type="term" value="C:membrane"/>
    <property type="evidence" value="ECO:0007669"/>
    <property type="project" value="TreeGrafter"/>
</dbReference>
<dbReference type="GO" id="GO:0042759">
    <property type="term" value="P:long-chain fatty acid biosynthetic process"/>
    <property type="evidence" value="ECO:0007669"/>
    <property type="project" value="UniProtKB-ARBA"/>
</dbReference>
<dbReference type="GO" id="GO:0016717">
    <property type="term" value="F:oxidoreductase activity, acting on paired donors, with oxidation of a pair of donors resulting in the reduction of molecular oxygen to two molecules of water"/>
    <property type="evidence" value="ECO:0007669"/>
    <property type="project" value="UniProtKB-ARBA"/>
</dbReference>
<dbReference type="SUPFAM" id="SSF55856">
    <property type="entry name" value="Cytochrome b5-like heme/steroid binding domain"/>
    <property type="match status" value="1"/>
</dbReference>
<dbReference type="PANTHER" id="PTHR19353">
    <property type="entry name" value="FATTY ACID DESATURASE 2"/>
    <property type="match status" value="1"/>
</dbReference>
<gene>
    <name evidence="6" type="ORF">YASMINEVIRUS_572</name>
</gene>
<dbReference type="GO" id="GO:0020037">
    <property type="term" value="F:heme binding"/>
    <property type="evidence" value="ECO:0007669"/>
    <property type="project" value="InterPro"/>
</dbReference>
<keyword evidence="7" id="KW-1185">Reference proteome</keyword>
<evidence type="ECO:0000313" key="6">
    <source>
        <dbReference type="EMBL" id="VBB18109.1"/>
    </source>
</evidence>
<keyword evidence="2" id="KW-0479">Metal-binding</keyword>
<dbReference type="PROSITE" id="PS50255">
    <property type="entry name" value="CYTOCHROME_B5_2"/>
    <property type="match status" value="1"/>
</dbReference>
<dbReference type="Pfam" id="PF00173">
    <property type="entry name" value="Cyt-b5"/>
    <property type="match status" value="1"/>
</dbReference>